<evidence type="ECO:0000313" key="3">
    <source>
        <dbReference type="RefSeq" id="XP_065666424.1"/>
    </source>
</evidence>
<reference evidence="3" key="1">
    <citation type="submission" date="2025-08" db="UniProtKB">
        <authorList>
            <consortium name="RefSeq"/>
        </authorList>
    </citation>
    <scope>IDENTIFICATION</scope>
</reference>
<dbReference type="PANTHER" id="PTHR46585:SF1">
    <property type="entry name" value="CHROMO DOMAIN-CONTAINING PROTEIN"/>
    <property type="match status" value="1"/>
</dbReference>
<dbReference type="Pfam" id="PF08398">
    <property type="entry name" value="Phospholip_A2_4"/>
    <property type="match status" value="1"/>
</dbReference>
<keyword evidence="2" id="KW-1185">Reference proteome</keyword>
<accession>A0ABM4CWV4</accession>
<gene>
    <name evidence="3" type="primary">LOC136087485</name>
</gene>
<dbReference type="InterPro" id="IPR013607">
    <property type="entry name" value="Phospholipase_A2-like"/>
</dbReference>
<proteinExistence type="predicted"/>
<dbReference type="PANTHER" id="PTHR46585">
    <property type="entry name" value="INTEGRASE CORE DOMAIN CONTAINING PROTEIN"/>
    <property type="match status" value="1"/>
</dbReference>
<feature type="domain" description="Phospholipase A2-like" evidence="1">
    <location>
        <begin position="2"/>
        <end position="64"/>
    </location>
</feature>
<sequence length="177" mass="20917">MYLPGMNFTGPGTNLDERLTSTDAYKEWSEFVDRADNPAYHHDLAYKYFTDKKYIDVLDEMVNKYNNTKHSSIKMTPVVASDKKNENVVWLNLNGKVRSEPVKPKFSISDRVRITKKKVTFEKGYKPRWTEEVFTVSQIQFTDPPTYKITDDNDEEIQSTFYEQEMQKTNQKIFRIE</sequence>
<name>A0ABM4CWV4_HYDVU</name>
<evidence type="ECO:0000259" key="1">
    <source>
        <dbReference type="Pfam" id="PF08398"/>
    </source>
</evidence>
<protein>
    <submittedName>
        <fullName evidence="3">Uncharacterized protein LOC136087485</fullName>
    </submittedName>
</protein>
<organism evidence="2 3">
    <name type="scientific">Hydra vulgaris</name>
    <name type="common">Hydra</name>
    <name type="synonym">Hydra attenuata</name>
    <dbReference type="NCBI Taxonomy" id="6087"/>
    <lineage>
        <taxon>Eukaryota</taxon>
        <taxon>Metazoa</taxon>
        <taxon>Cnidaria</taxon>
        <taxon>Hydrozoa</taxon>
        <taxon>Hydroidolina</taxon>
        <taxon>Anthoathecata</taxon>
        <taxon>Aplanulata</taxon>
        <taxon>Hydridae</taxon>
        <taxon>Hydra</taxon>
    </lineage>
</organism>
<dbReference type="Proteomes" id="UP001652625">
    <property type="component" value="Chromosome 11"/>
</dbReference>
<dbReference type="GeneID" id="136087485"/>
<dbReference type="RefSeq" id="XP_065666424.1">
    <property type="nucleotide sequence ID" value="XM_065810352.1"/>
</dbReference>
<evidence type="ECO:0000313" key="2">
    <source>
        <dbReference type="Proteomes" id="UP001652625"/>
    </source>
</evidence>